<reference evidence="1 2" key="1">
    <citation type="submission" date="2020-08" db="EMBL/GenBank/DDBJ databases">
        <authorList>
            <person name="Mo P."/>
        </authorList>
    </citation>
    <scope>NUCLEOTIDE SEQUENCE [LARGE SCALE GENOMIC DNA]</scope>
    <source>
        <strain evidence="1 2">CGMCC 4.1532</strain>
    </source>
</reference>
<protein>
    <submittedName>
        <fullName evidence="1">Metal-dependent hydrolase</fullName>
    </submittedName>
</protein>
<sequence>MTRVDDPADLVLVARDVHFDWAGLPLHWVPGEPVGTHVLNVLHLLLPAGERFFVDLFTQALPRIADDDLADQVRGFIGQEAMHARAHDEVLDVLRAAGIDTRPYTDQVEWIFGWLLGGGWEGQGLVERLAVVAAIEHLTSVLGDWVLGASALDDADPVMLDLLRWHGAEEVEHRCVAFDTLAHLDDSYLCRARARLLVAPVLTWLWARGALFLTAADPTCPRRARWSDWLRLGGRGLVPDPFAMAWQVARWFRPGYHPSQDGSTARAVAYLGTSPAANR</sequence>
<dbReference type="PIRSF" id="PIRSF007580">
    <property type="entry name" value="UCP07580"/>
    <property type="match status" value="1"/>
</dbReference>
<dbReference type="AlphaFoldDB" id="A0A7G7MK79"/>
<name>A0A7G7MK79_9PSEU</name>
<dbReference type="PANTHER" id="PTHR39456">
    <property type="entry name" value="METAL-DEPENDENT HYDROLASE"/>
    <property type="match status" value="1"/>
</dbReference>
<organism evidence="1 2">
    <name type="scientific">Pseudonocardia petroleophila</name>
    <dbReference type="NCBI Taxonomy" id="37331"/>
    <lineage>
        <taxon>Bacteria</taxon>
        <taxon>Bacillati</taxon>
        <taxon>Actinomycetota</taxon>
        <taxon>Actinomycetes</taxon>
        <taxon>Pseudonocardiales</taxon>
        <taxon>Pseudonocardiaceae</taxon>
        <taxon>Pseudonocardia</taxon>
    </lineage>
</organism>
<dbReference type="GO" id="GO:0016787">
    <property type="term" value="F:hydrolase activity"/>
    <property type="evidence" value="ECO:0007669"/>
    <property type="project" value="UniProtKB-KW"/>
</dbReference>
<dbReference type="PANTHER" id="PTHR39456:SF1">
    <property type="entry name" value="METAL-DEPENDENT HYDROLASE"/>
    <property type="match status" value="1"/>
</dbReference>
<dbReference type="InterPro" id="IPR016516">
    <property type="entry name" value="UCP07580"/>
</dbReference>
<dbReference type="EMBL" id="CP060131">
    <property type="protein sequence ID" value="QNG53190.1"/>
    <property type="molecule type" value="Genomic_DNA"/>
</dbReference>
<keyword evidence="2" id="KW-1185">Reference proteome</keyword>
<proteinExistence type="predicted"/>
<dbReference type="Pfam" id="PF10118">
    <property type="entry name" value="Metal_hydrol"/>
    <property type="match status" value="1"/>
</dbReference>
<evidence type="ECO:0000313" key="2">
    <source>
        <dbReference type="Proteomes" id="UP000515728"/>
    </source>
</evidence>
<dbReference type="RefSeq" id="WP_185720018.1">
    <property type="nucleotide sequence ID" value="NZ_BAAAWI010000001.1"/>
</dbReference>
<dbReference type="KEGG" id="ppel:H6H00_04055"/>
<accession>A0A7G7MK79</accession>
<dbReference type="Proteomes" id="UP000515728">
    <property type="component" value="Chromosome"/>
</dbReference>
<evidence type="ECO:0000313" key="1">
    <source>
        <dbReference type="EMBL" id="QNG53190.1"/>
    </source>
</evidence>
<gene>
    <name evidence="1" type="ORF">H6H00_04055</name>
</gene>
<keyword evidence="1" id="KW-0378">Hydrolase</keyword>